<evidence type="ECO:0000313" key="2">
    <source>
        <dbReference type="Proteomes" id="UP001589774"/>
    </source>
</evidence>
<accession>A0ABV6HPA8</accession>
<comment type="caution">
    <text evidence="1">The sequence shown here is derived from an EMBL/GenBank/DDBJ whole genome shotgun (WGS) entry which is preliminary data.</text>
</comment>
<proteinExistence type="predicted"/>
<dbReference type="EMBL" id="JBHLWO010000002">
    <property type="protein sequence ID" value="MFC0320739.1"/>
    <property type="molecule type" value="Genomic_DNA"/>
</dbReference>
<sequence length="46" mass="5756">MNRNTPLSFKKHSHEIEGPFYDEYFEEWKREYQEEGRLLFEAKAQF</sequence>
<reference evidence="1 2" key="1">
    <citation type="submission" date="2024-09" db="EMBL/GenBank/DDBJ databases">
        <authorList>
            <person name="Sun Q."/>
            <person name="Mori K."/>
        </authorList>
    </citation>
    <scope>NUCLEOTIDE SEQUENCE [LARGE SCALE GENOMIC DNA]</scope>
    <source>
        <strain evidence="1 2">CCM 7765</strain>
    </source>
</reference>
<gene>
    <name evidence="1" type="ORF">ACFFI0_20605</name>
</gene>
<dbReference type="Proteomes" id="UP001589774">
    <property type="component" value="Unassembled WGS sequence"/>
</dbReference>
<organism evidence="1 2">
    <name type="scientific">Olivibacter oleidegradans</name>
    <dbReference type="NCBI Taxonomy" id="760123"/>
    <lineage>
        <taxon>Bacteria</taxon>
        <taxon>Pseudomonadati</taxon>
        <taxon>Bacteroidota</taxon>
        <taxon>Sphingobacteriia</taxon>
        <taxon>Sphingobacteriales</taxon>
        <taxon>Sphingobacteriaceae</taxon>
        <taxon>Olivibacter</taxon>
    </lineage>
</organism>
<name>A0ABV6HPA8_9SPHI</name>
<keyword evidence="2" id="KW-1185">Reference proteome</keyword>
<evidence type="ECO:0000313" key="1">
    <source>
        <dbReference type="EMBL" id="MFC0320739.1"/>
    </source>
</evidence>
<protein>
    <submittedName>
        <fullName evidence="1">Uncharacterized protein</fullName>
    </submittedName>
</protein>